<organism evidence="7 8">
    <name type="scientific">Chloroflexus aggregans</name>
    <dbReference type="NCBI Taxonomy" id="152260"/>
    <lineage>
        <taxon>Bacteria</taxon>
        <taxon>Bacillati</taxon>
        <taxon>Chloroflexota</taxon>
        <taxon>Chloroflexia</taxon>
        <taxon>Chloroflexales</taxon>
        <taxon>Chloroflexineae</taxon>
        <taxon>Chloroflexaceae</taxon>
        <taxon>Chloroflexus</taxon>
    </lineage>
</organism>
<dbReference type="GO" id="GO:0016705">
    <property type="term" value="F:oxidoreductase activity, acting on paired donors, with incorporation or reduction of molecular oxygen"/>
    <property type="evidence" value="ECO:0007669"/>
    <property type="project" value="UniProtKB-ARBA"/>
</dbReference>
<keyword evidence="2" id="KW-0479">Metal-binding</keyword>
<keyword evidence="3" id="KW-0408">Iron</keyword>
<evidence type="ECO:0000313" key="8">
    <source>
        <dbReference type="Proteomes" id="UP000243376"/>
    </source>
</evidence>
<keyword evidence="5" id="KW-1015">Disulfide bond</keyword>
<sequence length="168" mass="18201">MHRVLSRRGFLRFAAITAAVLSSWGKSVLAAGSKLNLWRAPSLPYKSVKIANVSQLSPNKPVTFNYPDASSPAYLVKLGKPAVGGVGPQQDIVAFVGTCTHMGCPVQYQGERFICRCHFSMFDPAKAGQTYQGLASSWLPQITLTVDKKGDIYATAVDGLIWGRVKNI</sequence>
<name>A0A2J6WSU4_9CHLR</name>
<dbReference type="Pfam" id="PF00355">
    <property type="entry name" value="Rieske"/>
    <property type="match status" value="1"/>
</dbReference>
<dbReference type="SUPFAM" id="SSF50022">
    <property type="entry name" value="ISP domain"/>
    <property type="match status" value="1"/>
</dbReference>
<dbReference type="NCBIfam" id="TIGR02694">
    <property type="entry name" value="arsenite_ox_S"/>
    <property type="match status" value="1"/>
</dbReference>
<dbReference type="InterPro" id="IPR036922">
    <property type="entry name" value="Rieske_2Fe-2S_sf"/>
</dbReference>
<dbReference type="AlphaFoldDB" id="A0A2J6WSU4"/>
<dbReference type="PROSITE" id="PS51318">
    <property type="entry name" value="TAT"/>
    <property type="match status" value="1"/>
</dbReference>
<protein>
    <submittedName>
        <fullName evidence="7">Arsenate reductase (Azurin) small subunit</fullName>
    </submittedName>
</protein>
<dbReference type="PANTHER" id="PTHR10134">
    <property type="entry name" value="CYTOCHROME B-C1 COMPLEX SUBUNIT RIESKE, MITOCHONDRIAL"/>
    <property type="match status" value="1"/>
</dbReference>
<accession>A0A2J6WSU4</accession>
<keyword evidence="1" id="KW-0001">2Fe-2S</keyword>
<evidence type="ECO:0000256" key="4">
    <source>
        <dbReference type="ARBA" id="ARBA00023014"/>
    </source>
</evidence>
<dbReference type="InterPro" id="IPR014349">
    <property type="entry name" value="Rieske_Fe-S_prot"/>
</dbReference>
<dbReference type="GO" id="GO:0051537">
    <property type="term" value="F:2 iron, 2 sulfur cluster binding"/>
    <property type="evidence" value="ECO:0007669"/>
    <property type="project" value="UniProtKB-KW"/>
</dbReference>
<dbReference type="Proteomes" id="UP000243376">
    <property type="component" value="Unassembled WGS sequence"/>
</dbReference>
<evidence type="ECO:0000256" key="3">
    <source>
        <dbReference type="ARBA" id="ARBA00023004"/>
    </source>
</evidence>
<dbReference type="EMBL" id="PNIQ01001065">
    <property type="protein sequence ID" value="PMP73620.1"/>
    <property type="molecule type" value="Genomic_DNA"/>
</dbReference>
<dbReference type="NCBIfam" id="TIGR01409">
    <property type="entry name" value="TAT_signal_seq"/>
    <property type="match status" value="1"/>
</dbReference>
<proteinExistence type="predicted"/>
<dbReference type="InterPro" id="IPR019546">
    <property type="entry name" value="TAT_signal_bac_arc"/>
</dbReference>
<evidence type="ECO:0000256" key="1">
    <source>
        <dbReference type="ARBA" id="ARBA00022714"/>
    </source>
</evidence>
<evidence type="ECO:0000313" key="7">
    <source>
        <dbReference type="EMBL" id="PMP73620.1"/>
    </source>
</evidence>
<evidence type="ECO:0000256" key="5">
    <source>
        <dbReference type="ARBA" id="ARBA00023157"/>
    </source>
</evidence>
<comment type="caution">
    <text evidence="7">The sequence shown here is derived from an EMBL/GenBank/DDBJ whole genome shotgun (WGS) entry which is preliminary data.</text>
</comment>
<dbReference type="InterPro" id="IPR006311">
    <property type="entry name" value="TAT_signal"/>
</dbReference>
<feature type="domain" description="Rieske" evidence="6">
    <location>
        <begin position="59"/>
        <end position="153"/>
    </location>
</feature>
<dbReference type="GO" id="GO:0046872">
    <property type="term" value="F:metal ion binding"/>
    <property type="evidence" value="ECO:0007669"/>
    <property type="project" value="UniProtKB-KW"/>
</dbReference>
<dbReference type="CDD" id="cd03476">
    <property type="entry name" value="Rieske_ArOX_small"/>
    <property type="match status" value="1"/>
</dbReference>
<keyword evidence="4" id="KW-0411">Iron-sulfur</keyword>
<dbReference type="InterPro" id="IPR014067">
    <property type="entry name" value="AioB/IdrB_ssu"/>
</dbReference>
<evidence type="ECO:0000259" key="6">
    <source>
        <dbReference type="PROSITE" id="PS51296"/>
    </source>
</evidence>
<dbReference type="GO" id="GO:0004497">
    <property type="term" value="F:monooxygenase activity"/>
    <property type="evidence" value="ECO:0007669"/>
    <property type="project" value="UniProtKB-ARBA"/>
</dbReference>
<dbReference type="Gene3D" id="2.102.10.10">
    <property type="entry name" value="Rieske [2Fe-2S] iron-sulphur domain"/>
    <property type="match status" value="1"/>
</dbReference>
<dbReference type="InterPro" id="IPR017941">
    <property type="entry name" value="Rieske_2Fe-2S"/>
</dbReference>
<evidence type="ECO:0000256" key="2">
    <source>
        <dbReference type="ARBA" id="ARBA00022723"/>
    </source>
</evidence>
<dbReference type="PROSITE" id="PS51296">
    <property type="entry name" value="RIESKE"/>
    <property type="match status" value="1"/>
</dbReference>
<reference evidence="7 8" key="1">
    <citation type="submission" date="2018-01" db="EMBL/GenBank/DDBJ databases">
        <title>Metagenomic assembled genomes from two thermal pools in the Uzon Caldera, Kamchatka, Russia.</title>
        <authorList>
            <person name="Wilkins L."/>
            <person name="Ettinger C."/>
        </authorList>
    </citation>
    <scope>NUCLEOTIDE SEQUENCE [LARGE SCALE GENOMIC DNA]</scope>
    <source>
        <strain evidence="7">ZAV-02</strain>
    </source>
</reference>
<gene>
    <name evidence="7" type="ORF">C0184_15920</name>
</gene>